<dbReference type="GO" id="GO:0008800">
    <property type="term" value="F:beta-lactamase activity"/>
    <property type="evidence" value="ECO:0007669"/>
    <property type="project" value="UniProtKB-EC"/>
</dbReference>
<dbReference type="EC" id="3.5.2.6" evidence="3"/>
<keyword evidence="6" id="KW-0378">Hydrolase</keyword>
<comment type="caution">
    <text evidence="6">The sequence shown here is derived from an EMBL/GenBank/DDBJ whole genome shotgun (WGS) entry which is preliminary data.</text>
</comment>
<dbReference type="Pfam" id="PF13354">
    <property type="entry name" value="Beta-lactamase2"/>
    <property type="match status" value="1"/>
</dbReference>
<accession>A0A844XHY0</accession>
<dbReference type="Proteomes" id="UP000461409">
    <property type="component" value="Unassembled WGS sequence"/>
</dbReference>
<evidence type="ECO:0000256" key="1">
    <source>
        <dbReference type="ARBA" id="ARBA00001526"/>
    </source>
</evidence>
<comment type="similarity">
    <text evidence="2">Belongs to the class-A beta-lactamase family.</text>
</comment>
<dbReference type="Gene3D" id="3.40.710.10">
    <property type="entry name" value="DD-peptidase/beta-lactamase superfamily"/>
    <property type="match status" value="1"/>
</dbReference>
<protein>
    <recommendedName>
        <fullName evidence="3">beta-lactamase</fullName>
        <ecNumber evidence="3">3.5.2.6</ecNumber>
    </recommendedName>
</protein>
<sequence length="387" mass="41782">MIRTTAALLSSTILLTACGTADDPQPPYGVEWGDEIREAKVKTAVAATPTPTPTPTPDPQVVEARDALSATFDRIGQEFGGSLGIAVVDVDTGWSTGFNQNALLPQQSVSKTWVTLTALEMAEKGQLDLDSPIRVSREDLTLFHQPIRKEILRMGAVETTIGELIERAIQKSDNTANNAILQRVGGPAAVRAMLARNGLEGIRFGPGEKPMQSAIAGLEWRDSYSYENNFFDARDKVPDAKRRLAFENYLADPVDGATPIGIARALARIERGEVLSEKRAEEFLTIMSNTSSGPRRLKGGRADGWVISHKTGTGQFWNGQQSGYNDVGVLFAPDSSAYAVAVMIGVTERPTIQRMDMMQSVTRAVIAFHEALAAASEVKSGSETDDS</sequence>
<gene>
    <name evidence="6" type="ORF">GRF63_15575</name>
</gene>
<name>A0A844XHY0_9SPHN</name>
<organism evidence="6 7">
    <name type="scientific">Aurantiacibacter rhizosphaerae</name>
    <dbReference type="NCBI Taxonomy" id="2691582"/>
    <lineage>
        <taxon>Bacteria</taxon>
        <taxon>Pseudomonadati</taxon>
        <taxon>Pseudomonadota</taxon>
        <taxon>Alphaproteobacteria</taxon>
        <taxon>Sphingomonadales</taxon>
        <taxon>Erythrobacteraceae</taxon>
        <taxon>Aurantiacibacter</taxon>
    </lineage>
</organism>
<dbReference type="GO" id="GO:0030655">
    <property type="term" value="P:beta-lactam antibiotic catabolic process"/>
    <property type="evidence" value="ECO:0007669"/>
    <property type="project" value="InterPro"/>
</dbReference>
<evidence type="ECO:0000256" key="2">
    <source>
        <dbReference type="ARBA" id="ARBA00009009"/>
    </source>
</evidence>
<feature type="domain" description="Beta-lactamase class A catalytic" evidence="5">
    <location>
        <begin position="84"/>
        <end position="343"/>
    </location>
</feature>
<dbReference type="InterPro" id="IPR012338">
    <property type="entry name" value="Beta-lactam/transpept-like"/>
</dbReference>
<feature type="signal peptide" evidence="4">
    <location>
        <begin position="1"/>
        <end position="21"/>
    </location>
</feature>
<dbReference type="EMBL" id="WUBR01000004">
    <property type="protein sequence ID" value="MWV29323.1"/>
    <property type="molecule type" value="Genomic_DNA"/>
</dbReference>
<dbReference type="InterPro" id="IPR045155">
    <property type="entry name" value="Beta-lactam_cat"/>
</dbReference>
<evidence type="ECO:0000259" key="5">
    <source>
        <dbReference type="Pfam" id="PF13354"/>
    </source>
</evidence>
<keyword evidence="4" id="KW-0732">Signal</keyword>
<dbReference type="SUPFAM" id="SSF56601">
    <property type="entry name" value="beta-lactamase/transpeptidase-like"/>
    <property type="match status" value="1"/>
</dbReference>
<dbReference type="PANTHER" id="PTHR35333:SF3">
    <property type="entry name" value="BETA-LACTAMASE-TYPE TRANSPEPTIDASE FOLD CONTAINING PROTEIN"/>
    <property type="match status" value="1"/>
</dbReference>
<evidence type="ECO:0000313" key="7">
    <source>
        <dbReference type="Proteomes" id="UP000461409"/>
    </source>
</evidence>
<dbReference type="RefSeq" id="WP_160486992.1">
    <property type="nucleotide sequence ID" value="NZ_WUBR01000004.1"/>
</dbReference>
<evidence type="ECO:0000256" key="4">
    <source>
        <dbReference type="SAM" id="SignalP"/>
    </source>
</evidence>
<keyword evidence="7" id="KW-1185">Reference proteome</keyword>
<evidence type="ECO:0000256" key="3">
    <source>
        <dbReference type="ARBA" id="ARBA00012865"/>
    </source>
</evidence>
<evidence type="ECO:0000313" key="6">
    <source>
        <dbReference type="EMBL" id="MWV29323.1"/>
    </source>
</evidence>
<dbReference type="AlphaFoldDB" id="A0A844XHY0"/>
<reference evidence="6 7" key="2">
    <citation type="submission" date="2020-02" db="EMBL/GenBank/DDBJ databases">
        <title>Erythrobacter dongmakensis sp. nov., isolated from a tidal mudflat.</title>
        <authorList>
            <person name="Kim I.S."/>
        </authorList>
    </citation>
    <scope>NUCLEOTIDE SEQUENCE [LARGE SCALE GENOMIC DNA]</scope>
    <source>
        <strain evidence="6 7">GH3-10</strain>
    </source>
</reference>
<reference evidence="6 7" key="1">
    <citation type="submission" date="2019-12" db="EMBL/GenBank/DDBJ databases">
        <authorList>
            <person name="Lee S.D."/>
        </authorList>
    </citation>
    <scope>NUCLEOTIDE SEQUENCE [LARGE SCALE GENOMIC DNA]</scope>
    <source>
        <strain evidence="6 7">GH3-10</strain>
    </source>
</reference>
<dbReference type="PRINTS" id="PR00118">
    <property type="entry name" value="BLACTAMASEA"/>
</dbReference>
<dbReference type="PROSITE" id="PS51257">
    <property type="entry name" value="PROKAR_LIPOPROTEIN"/>
    <property type="match status" value="1"/>
</dbReference>
<dbReference type="InterPro" id="IPR000871">
    <property type="entry name" value="Beta-lactam_class-A"/>
</dbReference>
<proteinExistence type="inferred from homology"/>
<feature type="chain" id="PRO_5032635660" description="beta-lactamase" evidence="4">
    <location>
        <begin position="22"/>
        <end position="387"/>
    </location>
</feature>
<dbReference type="PANTHER" id="PTHR35333">
    <property type="entry name" value="BETA-LACTAMASE"/>
    <property type="match status" value="1"/>
</dbReference>
<dbReference type="GO" id="GO:0046677">
    <property type="term" value="P:response to antibiotic"/>
    <property type="evidence" value="ECO:0007669"/>
    <property type="project" value="InterPro"/>
</dbReference>
<comment type="catalytic activity">
    <reaction evidence="1">
        <text>a beta-lactam + H2O = a substituted beta-amino acid</text>
        <dbReference type="Rhea" id="RHEA:20401"/>
        <dbReference type="ChEBI" id="CHEBI:15377"/>
        <dbReference type="ChEBI" id="CHEBI:35627"/>
        <dbReference type="ChEBI" id="CHEBI:140347"/>
        <dbReference type="EC" id="3.5.2.6"/>
    </reaction>
</comment>